<accession>A0A6N9SV61</accession>
<comment type="caution">
    <text evidence="1">The sequence shown here is derived from an EMBL/GenBank/DDBJ whole genome shotgun (WGS) entry which is preliminary data.</text>
</comment>
<sequence>MIADLNARDAKIVISRHPRLAAPLAIDEEMYKWRHLIEVSFCNIKEVKRIAIRADKTDTSFAAFIQITAADILSC</sequence>
<dbReference type="Proteomes" id="UP000469011">
    <property type="component" value="Unassembled WGS sequence"/>
</dbReference>
<protein>
    <submittedName>
        <fullName evidence="1">Transposase</fullName>
    </submittedName>
</protein>
<gene>
    <name evidence="1" type="ORF">GTK09_00645</name>
</gene>
<evidence type="ECO:0000313" key="2">
    <source>
        <dbReference type="Proteomes" id="UP000469011"/>
    </source>
</evidence>
<dbReference type="EMBL" id="JAAAMG010000001">
    <property type="protein sequence ID" value="NDW02923.1"/>
    <property type="molecule type" value="Genomic_DNA"/>
</dbReference>
<dbReference type="AlphaFoldDB" id="A0A6N9SV61"/>
<name>A0A6N9SV61_9HYPH</name>
<proteinExistence type="predicted"/>
<organism evidence="1 2">
    <name type="scientific">Jiella pacifica</name>
    <dbReference type="NCBI Taxonomy" id="2696469"/>
    <lineage>
        <taxon>Bacteria</taxon>
        <taxon>Pseudomonadati</taxon>
        <taxon>Pseudomonadota</taxon>
        <taxon>Alphaproteobacteria</taxon>
        <taxon>Hyphomicrobiales</taxon>
        <taxon>Aurantimonadaceae</taxon>
        <taxon>Jiella</taxon>
    </lineage>
</organism>
<reference evidence="1 2" key="1">
    <citation type="submission" date="2020-01" db="EMBL/GenBank/DDBJ databases">
        <title>Jiella pacifica sp. nov.</title>
        <authorList>
            <person name="Xue Z."/>
            <person name="Zhu S."/>
            <person name="Chen J."/>
            <person name="Yang J."/>
        </authorList>
    </citation>
    <scope>NUCLEOTIDE SEQUENCE [LARGE SCALE GENOMIC DNA]</scope>
    <source>
        <strain evidence="1 2">40Bstr34</strain>
    </source>
</reference>
<evidence type="ECO:0000313" key="1">
    <source>
        <dbReference type="EMBL" id="NDW02923.1"/>
    </source>
</evidence>
<keyword evidence="2" id="KW-1185">Reference proteome</keyword>